<sequence>MAIFAMPPSISAYTLPTYPPMGPPPSNTATRSPLWQPRPPPAPSTPIRRSTPPPSSRASQQLSPNLKITDITPHLPPPPNMSTFATRFTDRVFADVNRVEHIHYDDSHQWLDVFNDAAGFLPTLKKPPGRLSAPLMCAGIAITEALDLTPITGDFKLHLHVTTVWALQLELVIKFSKATHLLINANPKVAQLADLGHKQELFYQSQTPAPHPPSPSLHLRGLYPGLSSSHLHLQTIITELIRTCILTRTLFTSCIHPGHLEANTQGSGPPSPASGPRPKSRPPVAPPSTPSHKAEKPTPPPNNATARRLEKIRDSFGKHRLTRRRAPPAPTPSTPPVTTTATSTMDDTASAVSDSTVTPSASASNSEAVPPPTSPRTSVPTVASTPPPASAKAPEKALPTSPRPSGHSHISCVSNTDLEKTLLSLKREILNARRSPKKPPASSPSPPAPQKATPPLRASSIYSGALPSDFSSGFVPVLLPLRLLGAFLSSLPAPSQ</sequence>
<dbReference type="STRING" id="930990.A0A067M9L1"/>
<keyword evidence="3" id="KW-1185">Reference proteome</keyword>
<feature type="compositionally biased region" description="Pro residues" evidence="1">
    <location>
        <begin position="438"/>
        <end position="449"/>
    </location>
</feature>
<feature type="compositionally biased region" description="Low complexity" evidence="1">
    <location>
        <begin position="336"/>
        <end position="364"/>
    </location>
</feature>
<organism evidence="2 3">
    <name type="scientific">Botryobasidium botryosum (strain FD-172 SS1)</name>
    <dbReference type="NCBI Taxonomy" id="930990"/>
    <lineage>
        <taxon>Eukaryota</taxon>
        <taxon>Fungi</taxon>
        <taxon>Dikarya</taxon>
        <taxon>Basidiomycota</taxon>
        <taxon>Agaricomycotina</taxon>
        <taxon>Agaricomycetes</taxon>
        <taxon>Cantharellales</taxon>
        <taxon>Botryobasidiaceae</taxon>
        <taxon>Botryobasidium</taxon>
    </lineage>
</organism>
<dbReference type="Proteomes" id="UP000027195">
    <property type="component" value="Unassembled WGS sequence"/>
</dbReference>
<proteinExistence type="predicted"/>
<dbReference type="AlphaFoldDB" id="A0A067M9L1"/>
<feature type="compositionally biased region" description="Low complexity" evidence="1">
    <location>
        <begin position="375"/>
        <end position="384"/>
    </location>
</feature>
<feature type="compositionally biased region" description="Basic and acidic residues" evidence="1">
    <location>
        <begin position="307"/>
        <end position="317"/>
    </location>
</feature>
<reference evidence="3" key="1">
    <citation type="journal article" date="2014" name="Proc. Natl. Acad. Sci. U.S.A.">
        <title>Extensive sampling of basidiomycete genomes demonstrates inadequacy of the white-rot/brown-rot paradigm for wood decay fungi.</title>
        <authorList>
            <person name="Riley R."/>
            <person name="Salamov A.A."/>
            <person name="Brown D.W."/>
            <person name="Nagy L.G."/>
            <person name="Floudas D."/>
            <person name="Held B.W."/>
            <person name="Levasseur A."/>
            <person name="Lombard V."/>
            <person name="Morin E."/>
            <person name="Otillar R."/>
            <person name="Lindquist E.A."/>
            <person name="Sun H."/>
            <person name="LaButti K.M."/>
            <person name="Schmutz J."/>
            <person name="Jabbour D."/>
            <person name="Luo H."/>
            <person name="Baker S.E."/>
            <person name="Pisabarro A.G."/>
            <person name="Walton J.D."/>
            <person name="Blanchette R.A."/>
            <person name="Henrissat B."/>
            <person name="Martin F."/>
            <person name="Cullen D."/>
            <person name="Hibbett D.S."/>
            <person name="Grigoriev I.V."/>
        </authorList>
    </citation>
    <scope>NUCLEOTIDE SEQUENCE [LARGE SCALE GENOMIC DNA]</scope>
    <source>
        <strain evidence="3">FD-172 SS1</strain>
    </source>
</reference>
<dbReference type="PANTHER" id="PTHR48125">
    <property type="entry name" value="LP07818P1"/>
    <property type="match status" value="1"/>
</dbReference>
<evidence type="ECO:0000313" key="2">
    <source>
        <dbReference type="EMBL" id="KDQ11365.1"/>
    </source>
</evidence>
<dbReference type="EMBL" id="KL198059">
    <property type="protein sequence ID" value="KDQ11365.1"/>
    <property type="molecule type" value="Genomic_DNA"/>
</dbReference>
<gene>
    <name evidence="2" type="ORF">BOTBODRAFT_177403</name>
</gene>
<feature type="region of interest" description="Disordered" evidence="1">
    <location>
        <begin position="261"/>
        <end position="462"/>
    </location>
</feature>
<feature type="compositionally biased region" description="Basic and acidic residues" evidence="1">
    <location>
        <begin position="417"/>
        <end position="431"/>
    </location>
</feature>
<feature type="compositionally biased region" description="Pro residues" evidence="1">
    <location>
        <begin position="269"/>
        <end position="289"/>
    </location>
</feature>
<name>A0A067M9L1_BOTB1</name>
<dbReference type="PANTHER" id="PTHR48125:SF10">
    <property type="entry name" value="OS12G0136300 PROTEIN"/>
    <property type="match status" value="1"/>
</dbReference>
<feature type="compositionally biased region" description="Pro residues" evidence="1">
    <location>
        <begin position="17"/>
        <end position="26"/>
    </location>
</feature>
<protein>
    <submittedName>
        <fullName evidence="2">Uncharacterized protein</fullName>
    </submittedName>
</protein>
<dbReference type="InParanoid" id="A0A067M9L1"/>
<accession>A0A067M9L1</accession>
<dbReference type="HOGENOM" id="CLU_499636_0_0_1"/>
<evidence type="ECO:0000256" key="1">
    <source>
        <dbReference type="SAM" id="MobiDB-lite"/>
    </source>
</evidence>
<feature type="region of interest" description="Disordered" evidence="1">
    <location>
        <begin position="11"/>
        <end position="64"/>
    </location>
</feature>
<evidence type="ECO:0000313" key="3">
    <source>
        <dbReference type="Proteomes" id="UP000027195"/>
    </source>
</evidence>